<keyword evidence="8" id="KW-1185">Reference proteome</keyword>
<dbReference type="InterPro" id="IPR050109">
    <property type="entry name" value="HTH-type_TetR-like_transc_reg"/>
</dbReference>
<protein>
    <submittedName>
        <fullName evidence="7">TetR family regulatory protein</fullName>
    </submittedName>
</protein>
<evidence type="ECO:0000259" key="6">
    <source>
        <dbReference type="PROSITE" id="PS50977"/>
    </source>
</evidence>
<dbReference type="PROSITE" id="PS50977">
    <property type="entry name" value="HTH_TETR_2"/>
    <property type="match status" value="1"/>
</dbReference>
<dbReference type="InterPro" id="IPR009057">
    <property type="entry name" value="Homeodomain-like_sf"/>
</dbReference>
<evidence type="ECO:0000256" key="4">
    <source>
        <dbReference type="PROSITE-ProRule" id="PRU00335"/>
    </source>
</evidence>
<dbReference type="GO" id="GO:0000976">
    <property type="term" value="F:transcription cis-regulatory region binding"/>
    <property type="evidence" value="ECO:0007669"/>
    <property type="project" value="TreeGrafter"/>
</dbReference>
<dbReference type="EMBL" id="CABVQD010000043">
    <property type="protein sequence ID" value="VWC41721.1"/>
    <property type="molecule type" value="Genomic_DNA"/>
</dbReference>
<feature type="compositionally biased region" description="Basic and acidic residues" evidence="5">
    <location>
        <begin position="7"/>
        <end position="20"/>
    </location>
</feature>
<dbReference type="PRINTS" id="PR00455">
    <property type="entry name" value="HTHTETR"/>
</dbReference>
<dbReference type="Pfam" id="PF00440">
    <property type="entry name" value="TetR_N"/>
    <property type="match status" value="1"/>
</dbReference>
<dbReference type="SUPFAM" id="SSF46689">
    <property type="entry name" value="Homeodomain-like"/>
    <property type="match status" value="1"/>
</dbReference>
<evidence type="ECO:0000256" key="2">
    <source>
        <dbReference type="ARBA" id="ARBA00023125"/>
    </source>
</evidence>
<keyword evidence="1" id="KW-0805">Transcription regulation</keyword>
<evidence type="ECO:0000256" key="5">
    <source>
        <dbReference type="SAM" id="MobiDB-lite"/>
    </source>
</evidence>
<dbReference type="PANTHER" id="PTHR30055:SF234">
    <property type="entry name" value="HTH-TYPE TRANSCRIPTIONAL REGULATOR BETI"/>
    <property type="match status" value="1"/>
</dbReference>
<dbReference type="Proteomes" id="UP000494330">
    <property type="component" value="Unassembled WGS sequence"/>
</dbReference>
<feature type="domain" description="HTH tetR-type" evidence="6">
    <location>
        <begin position="19"/>
        <end position="79"/>
    </location>
</feature>
<evidence type="ECO:0000313" key="7">
    <source>
        <dbReference type="EMBL" id="VWC41721.1"/>
    </source>
</evidence>
<dbReference type="RefSeq" id="WP_174923319.1">
    <property type="nucleotide sequence ID" value="NZ_CABVQD010000043.1"/>
</dbReference>
<evidence type="ECO:0000256" key="1">
    <source>
        <dbReference type="ARBA" id="ARBA00023015"/>
    </source>
</evidence>
<dbReference type="PANTHER" id="PTHR30055">
    <property type="entry name" value="HTH-TYPE TRANSCRIPTIONAL REGULATOR RUTR"/>
    <property type="match status" value="1"/>
</dbReference>
<reference evidence="7 8" key="1">
    <citation type="submission" date="2019-09" db="EMBL/GenBank/DDBJ databases">
        <authorList>
            <person name="Depoorter E."/>
        </authorList>
    </citation>
    <scope>NUCLEOTIDE SEQUENCE [LARGE SCALE GENOMIC DNA]</scope>
    <source>
        <strain evidence="7">LMG 30113</strain>
    </source>
</reference>
<name>A0A6J5F4B9_9BURK</name>
<evidence type="ECO:0000256" key="3">
    <source>
        <dbReference type="ARBA" id="ARBA00023163"/>
    </source>
</evidence>
<feature type="region of interest" description="Disordered" evidence="5">
    <location>
        <begin position="1"/>
        <end position="20"/>
    </location>
</feature>
<evidence type="ECO:0000313" key="8">
    <source>
        <dbReference type="Proteomes" id="UP000494330"/>
    </source>
</evidence>
<feature type="DNA-binding region" description="H-T-H motif" evidence="4">
    <location>
        <begin position="42"/>
        <end position="61"/>
    </location>
</feature>
<keyword evidence="2 4" id="KW-0238">DNA-binding</keyword>
<accession>A0A6J5F4B9</accession>
<gene>
    <name evidence="7" type="ORF">BPA30113_06970</name>
</gene>
<keyword evidence="3" id="KW-0804">Transcription</keyword>
<dbReference type="GO" id="GO:0003700">
    <property type="term" value="F:DNA-binding transcription factor activity"/>
    <property type="evidence" value="ECO:0007669"/>
    <property type="project" value="TreeGrafter"/>
</dbReference>
<sequence length="212" mass="24113">MTMTKLVPERRRTQAERREETRSRILEAAVSELLNKGYAGFRVEQVAATAQVSRGAQTHHFPTKEDLVMAALQKLYEASTEASMKLIDGLKPGDDLLDALMRDSSKFYLGPNFIISMSLLNLGDHEPGLRQKVRAVSRKYRLPIEKAWLDALLRSGLAEEPARTVLNITQSIYRGMVMRRFLRNDPEYTRFTVDQWSKIARAYMDQSSASSS</sequence>
<dbReference type="InterPro" id="IPR001647">
    <property type="entry name" value="HTH_TetR"/>
</dbReference>
<proteinExistence type="predicted"/>
<organism evidence="7 8">
    <name type="scientific">Burkholderia paludis</name>
    <dbReference type="NCBI Taxonomy" id="1506587"/>
    <lineage>
        <taxon>Bacteria</taxon>
        <taxon>Pseudomonadati</taxon>
        <taxon>Pseudomonadota</taxon>
        <taxon>Betaproteobacteria</taxon>
        <taxon>Burkholderiales</taxon>
        <taxon>Burkholderiaceae</taxon>
        <taxon>Burkholderia</taxon>
        <taxon>Burkholderia cepacia complex</taxon>
    </lineage>
</organism>
<dbReference type="Gene3D" id="1.10.357.10">
    <property type="entry name" value="Tetracycline Repressor, domain 2"/>
    <property type="match status" value="1"/>
</dbReference>
<dbReference type="AlphaFoldDB" id="A0A6J5F4B9"/>